<comment type="caution">
    <text evidence="2">The sequence shown here is derived from an EMBL/GenBank/DDBJ whole genome shotgun (WGS) entry which is preliminary data.</text>
</comment>
<dbReference type="Gene3D" id="1.10.340.70">
    <property type="match status" value="1"/>
</dbReference>
<proteinExistence type="predicted"/>
<dbReference type="Proteomes" id="UP000325315">
    <property type="component" value="Unassembled WGS sequence"/>
</dbReference>
<dbReference type="InterPro" id="IPR036397">
    <property type="entry name" value="RNaseH_sf"/>
</dbReference>
<keyword evidence="3" id="KW-1185">Reference proteome</keyword>
<dbReference type="SUPFAM" id="SSF53098">
    <property type="entry name" value="Ribonuclease H-like"/>
    <property type="match status" value="1"/>
</dbReference>
<dbReference type="InterPro" id="IPR012337">
    <property type="entry name" value="RNaseH-like_sf"/>
</dbReference>
<dbReference type="Pfam" id="PF17921">
    <property type="entry name" value="Integrase_H2C2"/>
    <property type="match status" value="1"/>
</dbReference>
<sequence>MMNYELNGIEDEDCLRSRGRICIPKNSELVQKILHEAHNGTMSIHPGSNKMYNDLKKMYWWPGMKRDISEFQVKVEHQVPSGLLQPATIPEWKWESITMDFVSGLPLSLKKKYVIWVIVDWLTKYAHFILVRMDYSLYRLAELYVSEIVRLHGVHVSIISDKDNRFTSRFWSKL</sequence>
<dbReference type="PROSITE" id="PS50994">
    <property type="entry name" value="INTEGRASE"/>
    <property type="match status" value="1"/>
</dbReference>
<dbReference type="AlphaFoldDB" id="A0A5B6WNB2"/>
<evidence type="ECO:0000313" key="3">
    <source>
        <dbReference type="Proteomes" id="UP000325315"/>
    </source>
</evidence>
<accession>A0A5B6WNB2</accession>
<dbReference type="InterPro" id="IPR001584">
    <property type="entry name" value="Integrase_cat-core"/>
</dbReference>
<dbReference type="EMBL" id="SMMG02000002">
    <property type="protein sequence ID" value="KAA3483359.1"/>
    <property type="molecule type" value="Genomic_DNA"/>
</dbReference>
<dbReference type="PANTHER" id="PTHR45835:SF99">
    <property type="entry name" value="CHROMO DOMAIN-CONTAINING PROTEIN-RELATED"/>
    <property type="match status" value="1"/>
</dbReference>
<dbReference type="Gene3D" id="3.30.420.10">
    <property type="entry name" value="Ribonuclease H-like superfamily/Ribonuclease H"/>
    <property type="match status" value="1"/>
</dbReference>
<dbReference type="OrthoDB" id="1001619at2759"/>
<name>A0A5B6WNB2_9ROSI</name>
<evidence type="ECO:0000313" key="2">
    <source>
        <dbReference type="EMBL" id="KAA3483359.1"/>
    </source>
</evidence>
<evidence type="ECO:0000259" key="1">
    <source>
        <dbReference type="PROSITE" id="PS50994"/>
    </source>
</evidence>
<dbReference type="GO" id="GO:0015074">
    <property type="term" value="P:DNA integration"/>
    <property type="evidence" value="ECO:0007669"/>
    <property type="project" value="InterPro"/>
</dbReference>
<dbReference type="InterPro" id="IPR041588">
    <property type="entry name" value="Integrase_H2C2"/>
</dbReference>
<feature type="domain" description="Integrase catalytic" evidence="1">
    <location>
        <begin position="86"/>
        <end position="174"/>
    </location>
</feature>
<gene>
    <name evidence="2" type="ORF">EPI10_005540</name>
</gene>
<dbReference type="GO" id="GO:0003676">
    <property type="term" value="F:nucleic acid binding"/>
    <property type="evidence" value="ECO:0007669"/>
    <property type="project" value="InterPro"/>
</dbReference>
<reference evidence="3" key="1">
    <citation type="journal article" date="2019" name="Plant Biotechnol. J.">
        <title>Genome sequencing of the Australian wild diploid species Gossypium australe highlights disease resistance and delayed gland morphogenesis.</title>
        <authorList>
            <person name="Cai Y."/>
            <person name="Cai X."/>
            <person name="Wang Q."/>
            <person name="Wang P."/>
            <person name="Zhang Y."/>
            <person name="Cai C."/>
            <person name="Xu Y."/>
            <person name="Wang K."/>
            <person name="Zhou Z."/>
            <person name="Wang C."/>
            <person name="Geng S."/>
            <person name="Li B."/>
            <person name="Dong Q."/>
            <person name="Hou Y."/>
            <person name="Wang H."/>
            <person name="Ai P."/>
            <person name="Liu Z."/>
            <person name="Yi F."/>
            <person name="Sun M."/>
            <person name="An G."/>
            <person name="Cheng J."/>
            <person name="Zhang Y."/>
            <person name="Shi Q."/>
            <person name="Xie Y."/>
            <person name="Shi X."/>
            <person name="Chang Y."/>
            <person name="Huang F."/>
            <person name="Chen Y."/>
            <person name="Hong S."/>
            <person name="Mi L."/>
            <person name="Sun Q."/>
            <person name="Zhang L."/>
            <person name="Zhou B."/>
            <person name="Peng R."/>
            <person name="Zhang X."/>
            <person name="Liu F."/>
        </authorList>
    </citation>
    <scope>NUCLEOTIDE SEQUENCE [LARGE SCALE GENOMIC DNA]</scope>
    <source>
        <strain evidence="3">cv. PA1801</strain>
    </source>
</reference>
<dbReference type="PANTHER" id="PTHR45835">
    <property type="entry name" value="YALI0A06105P"/>
    <property type="match status" value="1"/>
</dbReference>
<protein>
    <submittedName>
        <fullName evidence="2">Integrase</fullName>
    </submittedName>
</protein>
<organism evidence="2 3">
    <name type="scientific">Gossypium australe</name>
    <dbReference type="NCBI Taxonomy" id="47621"/>
    <lineage>
        <taxon>Eukaryota</taxon>
        <taxon>Viridiplantae</taxon>
        <taxon>Streptophyta</taxon>
        <taxon>Embryophyta</taxon>
        <taxon>Tracheophyta</taxon>
        <taxon>Spermatophyta</taxon>
        <taxon>Magnoliopsida</taxon>
        <taxon>eudicotyledons</taxon>
        <taxon>Gunneridae</taxon>
        <taxon>Pentapetalae</taxon>
        <taxon>rosids</taxon>
        <taxon>malvids</taxon>
        <taxon>Malvales</taxon>
        <taxon>Malvaceae</taxon>
        <taxon>Malvoideae</taxon>
        <taxon>Gossypium</taxon>
    </lineage>
</organism>